<feature type="chain" id="PRO_5046778752" description="Lipoprotein" evidence="2">
    <location>
        <begin position="19"/>
        <end position="106"/>
    </location>
</feature>
<feature type="signal peptide" evidence="2">
    <location>
        <begin position="1"/>
        <end position="18"/>
    </location>
</feature>
<reference evidence="3 4" key="1">
    <citation type="submission" date="2021-05" db="EMBL/GenBank/DDBJ databases">
        <title>The draft genome of Geobacter luticola JCM 17780.</title>
        <authorList>
            <person name="Xu Z."/>
            <person name="Masuda Y."/>
            <person name="Itoh H."/>
            <person name="Senoo K."/>
        </authorList>
    </citation>
    <scope>NUCLEOTIDE SEQUENCE [LARGE SCALE GENOMIC DNA]</scope>
    <source>
        <strain evidence="3 4">JCM 17780</strain>
    </source>
</reference>
<evidence type="ECO:0000313" key="4">
    <source>
        <dbReference type="Proteomes" id="UP000756860"/>
    </source>
</evidence>
<name>A0ABS5SCN9_9BACT</name>
<accession>A0ABS5SCN9</accession>
<sequence length="106" mass="11807">MKRSCGIRVCLVVSVMFAAGCASKPPTLGEKMLAHGVSAQELAKMWTEGNELFIEGEQLKKEGLKLIEKGQIKVEEADEMMAEGKRMMNKSEKTFAEKYPDDHSLK</sequence>
<dbReference type="Proteomes" id="UP000756860">
    <property type="component" value="Unassembled WGS sequence"/>
</dbReference>
<dbReference type="RefSeq" id="WP_214175120.1">
    <property type="nucleotide sequence ID" value="NZ_JAHCVK010000002.1"/>
</dbReference>
<comment type="caution">
    <text evidence="3">The sequence shown here is derived from an EMBL/GenBank/DDBJ whole genome shotgun (WGS) entry which is preliminary data.</text>
</comment>
<dbReference type="PROSITE" id="PS51257">
    <property type="entry name" value="PROKAR_LIPOPROTEIN"/>
    <property type="match status" value="1"/>
</dbReference>
<keyword evidence="2" id="KW-0732">Signal</keyword>
<evidence type="ECO:0000256" key="2">
    <source>
        <dbReference type="SAM" id="SignalP"/>
    </source>
</evidence>
<keyword evidence="4" id="KW-1185">Reference proteome</keyword>
<organism evidence="3 4">
    <name type="scientific">Geomobilimonas luticola</name>
    <dbReference type="NCBI Taxonomy" id="1114878"/>
    <lineage>
        <taxon>Bacteria</taxon>
        <taxon>Pseudomonadati</taxon>
        <taxon>Thermodesulfobacteriota</taxon>
        <taxon>Desulfuromonadia</taxon>
        <taxon>Geobacterales</taxon>
        <taxon>Geobacteraceae</taxon>
        <taxon>Geomobilimonas</taxon>
    </lineage>
</organism>
<proteinExistence type="predicted"/>
<feature type="region of interest" description="Disordered" evidence="1">
    <location>
        <begin position="86"/>
        <end position="106"/>
    </location>
</feature>
<dbReference type="EMBL" id="JAHCVK010000002">
    <property type="protein sequence ID" value="MBT0653139.1"/>
    <property type="molecule type" value="Genomic_DNA"/>
</dbReference>
<evidence type="ECO:0000256" key="1">
    <source>
        <dbReference type="SAM" id="MobiDB-lite"/>
    </source>
</evidence>
<evidence type="ECO:0000313" key="3">
    <source>
        <dbReference type="EMBL" id="MBT0653139.1"/>
    </source>
</evidence>
<protein>
    <recommendedName>
        <fullName evidence="5">Lipoprotein</fullName>
    </recommendedName>
</protein>
<gene>
    <name evidence="3" type="ORF">KI810_08740</name>
</gene>
<evidence type="ECO:0008006" key="5">
    <source>
        <dbReference type="Google" id="ProtNLM"/>
    </source>
</evidence>